<dbReference type="InterPro" id="IPR000847">
    <property type="entry name" value="LysR_HTH_N"/>
</dbReference>
<evidence type="ECO:0000313" key="7">
    <source>
        <dbReference type="EMBL" id="VVD33661.1"/>
    </source>
</evidence>
<comment type="similarity">
    <text evidence="1">Belongs to the LysR transcriptional regulatory family.</text>
</comment>
<evidence type="ECO:0000256" key="4">
    <source>
        <dbReference type="ARBA" id="ARBA00023159"/>
    </source>
</evidence>
<dbReference type="InterPro" id="IPR036390">
    <property type="entry name" value="WH_DNA-bd_sf"/>
</dbReference>
<dbReference type="Gene3D" id="3.40.190.290">
    <property type="match status" value="1"/>
</dbReference>
<dbReference type="PROSITE" id="PS50931">
    <property type="entry name" value="HTH_LYSR"/>
    <property type="match status" value="1"/>
</dbReference>
<dbReference type="PRINTS" id="PR00039">
    <property type="entry name" value="HTHLYSR"/>
</dbReference>
<dbReference type="EMBL" id="LR699554">
    <property type="protein sequence ID" value="VVD33661.1"/>
    <property type="molecule type" value="Genomic_DNA"/>
</dbReference>
<dbReference type="SUPFAM" id="SSF46785">
    <property type="entry name" value="Winged helix' DNA-binding domain"/>
    <property type="match status" value="1"/>
</dbReference>
<accession>A0A5Q4ZDW9</accession>
<dbReference type="PANTHER" id="PTHR30293">
    <property type="entry name" value="TRANSCRIPTIONAL REGULATORY PROTEIN NAC-RELATED"/>
    <property type="match status" value="1"/>
</dbReference>
<dbReference type="KEGG" id="pdio:PDMSB3_2377.1"/>
<dbReference type="RefSeq" id="WP_165188824.1">
    <property type="nucleotide sequence ID" value="NZ_LR699554.1"/>
</dbReference>
<evidence type="ECO:0000256" key="2">
    <source>
        <dbReference type="ARBA" id="ARBA00023015"/>
    </source>
</evidence>
<evidence type="ECO:0000256" key="5">
    <source>
        <dbReference type="ARBA" id="ARBA00023163"/>
    </source>
</evidence>
<keyword evidence="4" id="KW-0010">Activator</keyword>
<dbReference type="Pfam" id="PF03466">
    <property type="entry name" value="LysR_substrate"/>
    <property type="match status" value="1"/>
</dbReference>
<organism evidence="7 8">
    <name type="scientific">Paraburkholderia dioscoreae</name>
    <dbReference type="NCBI Taxonomy" id="2604047"/>
    <lineage>
        <taxon>Bacteria</taxon>
        <taxon>Pseudomonadati</taxon>
        <taxon>Pseudomonadota</taxon>
        <taxon>Betaproteobacteria</taxon>
        <taxon>Burkholderiales</taxon>
        <taxon>Burkholderiaceae</taxon>
        <taxon>Paraburkholderia</taxon>
    </lineage>
</organism>
<gene>
    <name evidence="7" type="ORF">PDMSB3_2377</name>
</gene>
<evidence type="ECO:0000256" key="1">
    <source>
        <dbReference type="ARBA" id="ARBA00009437"/>
    </source>
</evidence>
<proteinExistence type="inferred from homology"/>
<dbReference type="SUPFAM" id="SSF53850">
    <property type="entry name" value="Periplasmic binding protein-like II"/>
    <property type="match status" value="1"/>
</dbReference>
<sequence>MDIRQIRTFLAIADTGSATRAAELLHIVQPAVSRQLKLLEDDVGAPLFERDRRGMQLTEAGHILLDRARRALRELESAQQEIRPTPGLVSGAVSLGLLPSSGELLTAPLVGALQRAFPQIRVSLSVGYTDHLLRWLESGEIDAALLYDPAASPALDVKPLVEESLSLVGLASIGLSDDYPVSIAALGEAPLVLPSAPHRLRSLVEHACAVAGVGITFAAETNALSVQKALVAQGYGATVMPRVAVQQEIERGEFSAARIDAEAFLRRIYLAIPTTRRSSTAVRCATTVLQNCVREIACSGAWEGARWIGPSHAPD</sequence>
<reference evidence="7 8" key="1">
    <citation type="submission" date="2019-08" db="EMBL/GenBank/DDBJ databases">
        <authorList>
            <person name="Herpell B J."/>
        </authorList>
    </citation>
    <scope>NUCLEOTIDE SEQUENCE [LARGE SCALE GENOMIC DNA]</scope>
    <source>
        <strain evidence="8">Msb3</strain>
    </source>
</reference>
<feature type="domain" description="HTH lysR-type" evidence="6">
    <location>
        <begin position="1"/>
        <end position="58"/>
    </location>
</feature>
<dbReference type="Pfam" id="PF00126">
    <property type="entry name" value="HTH_1"/>
    <property type="match status" value="1"/>
</dbReference>
<protein>
    <submittedName>
        <fullName evidence="7">Transcriptional regulator, LysR family</fullName>
    </submittedName>
</protein>
<name>A0A5Q4ZDW9_9BURK</name>
<dbReference type="InterPro" id="IPR005119">
    <property type="entry name" value="LysR_subst-bd"/>
</dbReference>
<dbReference type="Proteomes" id="UP000325811">
    <property type="component" value="Chromosome II"/>
</dbReference>
<evidence type="ECO:0000256" key="3">
    <source>
        <dbReference type="ARBA" id="ARBA00023125"/>
    </source>
</evidence>
<dbReference type="InterPro" id="IPR036388">
    <property type="entry name" value="WH-like_DNA-bd_sf"/>
</dbReference>
<dbReference type="GO" id="GO:2000142">
    <property type="term" value="P:regulation of DNA-templated transcription initiation"/>
    <property type="evidence" value="ECO:0007669"/>
    <property type="project" value="TreeGrafter"/>
</dbReference>
<evidence type="ECO:0000259" key="6">
    <source>
        <dbReference type="PROSITE" id="PS50931"/>
    </source>
</evidence>
<dbReference type="Gene3D" id="1.10.10.10">
    <property type="entry name" value="Winged helix-like DNA-binding domain superfamily/Winged helix DNA-binding domain"/>
    <property type="match status" value="1"/>
</dbReference>
<keyword evidence="5" id="KW-0804">Transcription</keyword>
<evidence type="ECO:0000313" key="8">
    <source>
        <dbReference type="Proteomes" id="UP000325811"/>
    </source>
</evidence>
<dbReference type="GO" id="GO:0003677">
    <property type="term" value="F:DNA binding"/>
    <property type="evidence" value="ECO:0007669"/>
    <property type="project" value="UniProtKB-KW"/>
</dbReference>
<keyword evidence="3" id="KW-0238">DNA-binding</keyword>
<dbReference type="AlphaFoldDB" id="A0A5Q4ZDW9"/>
<dbReference type="FunFam" id="1.10.10.10:FF:000001">
    <property type="entry name" value="LysR family transcriptional regulator"/>
    <property type="match status" value="1"/>
</dbReference>
<keyword evidence="8" id="KW-1185">Reference proteome</keyword>
<dbReference type="PANTHER" id="PTHR30293:SF0">
    <property type="entry name" value="NITROGEN ASSIMILATION REGULATORY PROTEIN NAC"/>
    <property type="match status" value="1"/>
</dbReference>
<dbReference type="GO" id="GO:0003700">
    <property type="term" value="F:DNA-binding transcription factor activity"/>
    <property type="evidence" value="ECO:0007669"/>
    <property type="project" value="InterPro"/>
</dbReference>
<keyword evidence="2" id="KW-0805">Transcription regulation</keyword>